<dbReference type="RefSeq" id="WP_013420695.1">
    <property type="nucleotide sequence ID" value="NC_014664.1"/>
</dbReference>
<organism evidence="1 2">
    <name type="scientific">Rhodomicrobium vannielii (strain ATCC 17100 / DSM 162 / LMG 4299 / NCIMB 10020 / ATH 3.1.1)</name>
    <dbReference type="NCBI Taxonomy" id="648757"/>
    <lineage>
        <taxon>Bacteria</taxon>
        <taxon>Pseudomonadati</taxon>
        <taxon>Pseudomonadota</taxon>
        <taxon>Alphaproteobacteria</taxon>
        <taxon>Hyphomicrobiales</taxon>
        <taxon>Hyphomicrobiaceae</taxon>
        <taxon>Rhodomicrobium</taxon>
    </lineage>
</organism>
<keyword evidence="2" id="KW-1185">Reference proteome</keyword>
<reference evidence="2" key="1">
    <citation type="journal article" date="2011" name="J. Bacteriol.">
        <title>Genome sequences of eight morphologically diverse alphaproteobacteria.</title>
        <authorList>
            <consortium name="US DOE Joint Genome Institute"/>
            <person name="Brown P.J."/>
            <person name="Kysela D.T."/>
            <person name="Buechlein A."/>
            <person name="Hemmerich C."/>
            <person name="Brun Y.V."/>
        </authorList>
    </citation>
    <scope>NUCLEOTIDE SEQUENCE [LARGE SCALE GENOMIC DNA]</scope>
    <source>
        <strain evidence="2">ATCC 17100 / ATH 3.1.1 / DSM 162 / LMG 4299</strain>
    </source>
</reference>
<accession>E3I105</accession>
<dbReference type="InterPro" id="IPR025048">
    <property type="entry name" value="DUF3987"/>
</dbReference>
<evidence type="ECO:0000313" key="1">
    <source>
        <dbReference type="EMBL" id="ADP72328.1"/>
    </source>
</evidence>
<dbReference type="EMBL" id="CP002292">
    <property type="protein sequence ID" value="ADP72328.1"/>
    <property type="molecule type" value="Genomic_DNA"/>
</dbReference>
<dbReference type="KEGG" id="rva:Rvan_3126"/>
<dbReference type="HOGENOM" id="CLU_576022_0_0_5"/>
<evidence type="ECO:0000313" key="2">
    <source>
        <dbReference type="Proteomes" id="UP000001399"/>
    </source>
</evidence>
<dbReference type="OrthoDB" id="5453446at2"/>
<protein>
    <submittedName>
        <fullName evidence="1">Uncharacterized protein</fullName>
    </submittedName>
</protein>
<dbReference type="AlphaFoldDB" id="E3I105"/>
<dbReference type="eggNOG" id="ENOG5030JKA">
    <property type="taxonomic scope" value="Bacteria"/>
</dbReference>
<proteinExistence type="predicted"/>
<gene>
    <name evidence="1" type="ordered locus">Rvan_3126</name>
</gene>
<sequence>MTGNPYTKPFGLLGDIADFVYWHSARPVPEIALASSIGLMAGICGRAYNISHDGLNQYVLLLAPTGTGKSFMASGVAALMRPVVQIVPAAAQLIGPANFASKQALVKHIAQAPCFLSIFGEFGLQMQQMTRPNAPTHLAGLQEILLDLYAKSGRHGELRPSVHSDREKNTANVVAPSFSLLAEGTPETFYAGLSETLIATGLLPRFLLIEYTGKRPPLNESPTHEPSPELVQQLAQLCEHSFKQAAEPVTVELDTEAKRLAKQFNEFCDGEINKDGASEVTRHLWNRAHMKALKLASLAAIGVHPWCPVISAEQFKWSVDIEVYNVRNLLSRFEKGEVGEQDDDAARINKLREIINKYLESPSEKFRSAGFEEMHKNMIIPERFLQQRTANIAAFKNARNGATKSLREAIQQLINNGEIIKVRNHELPKYTNSHSVLYWPGEESSAHNGLIKNAMAARRRLKGIFDGAPPGDVV</sequence>
<dbReference type="Proteomes" id="UP000001399">
    <property type="component" value="Chromosome"/>
</dbReference>
<dbReference type="Pfam" id="PF13148">
    <property type="entry name" value="DUF3987"/>
    <property type="match status" value="1"/>
</dbReference>
<name>E3I105_RHOVT</name>